<dbReference type="Pfam" id="PF00387">
    <property type="entry name" value="PI-PLC-Y"/>
    <property type="match status" value="1"/>
</dbReference>
<feature type="compositionally biased region" description="Polar residues" evidence="10">
    <location>
        <begin position="553"/>
        <end position="563"/>
    </location>
</feature>
<feature type="domain" description="C2" evidence="11">
    <location>
        <begin position="731"/>
        <end position="858"/>
    </location>
</feature>
<keyword evidence="3 9" id="KW-0378">Hydrolase</keyword>
<feature type="compositionally biased region" description="Low complexity" evidence="10">
    <location>
        <begin position="67"/>
        <end position="76"/>
    </location>
</feature>
<dbReference type="InterPro" id="IPR001192">
    <property type="entry name" value="PI-PLC_fam"/>
</dbReference>
<keyword evidence="5 9" id="KW-0442">Lipid degradation</keyword>
<dbReference type="Gene3D" id="1.10.238.10">
    <property type="entry name" value="EF-hand"/>
    <property type="match status" value="2"/>
</dbReference>
<dbReference type="SUPFAM" id="SSF50729">
    <property type="entry name" value="PH domain-like"/>
    <property type="match status" value="1"/>
</dbReference>
<dbReference type="InterPro" id="IPR001849">
    <property type="entry name" value="PH_domain"/>
</dbReference>
<feature type="region of interest" description="Disordered" evidence="10">
    <location>
        <begin position="534"/>
        <end position="609"/>
    </location>
</feature>
<dbReference type="InterPro" id="IPR035892">
    <property type="entry name" value="C2_domain_sf"/>
</dbReference>
<dbReference type="GO" id="GO:0016042">
    <property type="term" value="P:lipid catabolic process"/>
    <property type="evidence" value="ECO:0007669"/>
    <property type="project" value="UniProtKB-KW"/>
</dbReference>
<dbReference type="PROSITE" id="PS50008">
    <property type="entry name" value="PIPLC_Y_DOMAIN"/>
    <property type="match status" value="1"/>
</dbReference>
<dbReference type="GO" id="GO:0004435">
    <property type="term" value="F:phosphatidylinositol-4,5-bisphosphate phospholipase C activity"/>
    <property type="evidence" value="ECO:0007669"/>
    <property type="project" value="UniProtKB-EC"/>
</dbReference>
<dbReference type="SMART" id="SM00149">
    <property type="entry name" value="PLCYc"/>
    <property type="match status" value="1"/>
</dbReference>
<dbReference type="GO" id="GO:0051209">
    <property type="term" value="P:release of sequestered calcium ion into cytosol"/>
    <property type="evidence" value="ECO:0007669"/>
    <property type="project" value="TreeGrafter"/>
</dbReference>
<feature type="region of interest" description="Disordered" evidence="10">
    <location>
        <begin position="882"/>
        <end position="930"/>
    </location>
</feature>
<name>A0A507EE94_9FUNG</name>
<keyword evidence="6 9" id="KW-0443">Lipid metabolism</keyword>
<dbReference type="EMBL" id="QEAQ01000004">
    <property type="protein sequence ID" value="TPX62191.1"/>
    <property type="molecule type" value="Genomic_DNA"/>
</dbReference>
<dbReference type="Pfam" id="PF00388">
    <property type="entry name" value="PI-PLC-X"/>
    <property type="match status" value="1"/>
</dbReference>
<dbReference type="Gene3D" id="2.30.29.30">
    <property type="entry name" value="Pleckstrin-homology domain (PH domain)/Phosphotyrosine-binding domain (PTB)"/>
    <property type="match status" value="1"/>
</dbReference>
<evidence type="ECO:0000256" key="3">
    <source>
        <dbReference type="ARBA" id="ARBA00022801"/>
    </source>
</evidence>
<dbReference type="PRINTS" id="PR00390">
    <property type="entry name" value="PHPHLIPASEC"/>
</dbReference>
<dbReference type="Gene3D" id="2.60.40.150">
    <property type="entry name" value="C2 domain"/>
    <property type="match status" value="1"/>
</dbReference>
<dbReference type="SMART" id="SM00239">
    <property type="entry name" value="C2"/>
    <property type="match status" value="1"/>
</dbReference>
<evidence type="ECO:0000313" key="14">
    <source>
        <dbReference type="EMBL" id="TPX62191.1"/>
    </source>
</evidence>
<dbReference type="InterPro" id="IPR000008">
    <property type="entry name" value="C2_dom"/>
</dbReference>
<dbReference type="SUPFAM" id="SSF49562">
    <property type="entry name" value="C2 domain (Calcium/lipid-binding domain, CaLB)"/>
    <property type="match status" value="1"/>
</dbReference>
<evidence type="ECO:0000256" key="2">
    <source>
        <dbReference type="ARBA" id="ARBA00012368"/>
    </source>
</evidence>
<dbReference type="PANTHER" id="PTHR10336:SF36">
    <property type="entry name" value="1-PHOSPHATIDYLINOSITOL 4,5-BISPHOSPHATE PHOSPHODIESTERASE BETA-4"/>
    <property type="match status" value="1"/>
</dbReference>
<comment type="cofactor">
    <cofactor evidence="1">
        <name>Ca(2+)</name>
        <dbReference type="ChEBI" id="CHEBI:29108"/>
    </cofactor>
</comment>
<accession>A0A507EE94</accession>
<feature type="compositionally biased region" description="Low complexity" evidence="10">
    <location>
        <begin position="920"/>
        <end position="930"/>
    </location>
</feature>
<dbReference type="GO" id="GO:0048015">
    <property type="term" value="P:phosphatidylinositol-mediated signaling"/>
    <property type="evidence" value="ECO:0007669"/>
    <property type="project" value="TreeGrafter"/>
</dbReference>
<evidence type="ECO:0000256" key="6">
    <source>
        <dbReference type="ARBA" id="ARBA00023098"/>
    </source>
</evidence>
<dbReference type="SMART" id="SM00148">
    <property type="entry name" value="PLCXc"/>
    <property type="match status" value="1"/>
</dbReference>
<dbReference type="InterPro" id="IPR017946">
    <property type="entry name" value="PLC-like_Pdiesterase_TIM-brl"/>
</dbReference>
<comment type="caution">
    <text evidence="14">The sequence shown here is derived from an EMBL/GenBank/DDBJ whole genome shotgun (WGS) entry which is preliminary data.</text>
</comment>
<dbReference type="PROSITE" id="PS50004">
    <property type="entry name" value="C2"/>
    <property type="match status" value="1"/>
</dbReference>
<feature type="domain" description="EF-hand" evidence="13">
    <location>
        <begin position="273"/>
        <end position="308"/>
    </location>
</feature>
<dbReference type="CDD" id="cd15898">
    <property type="entry name" value="EFh_PI-PLC"/>
    <property type="match status" value="1"/>
</dbReference>
<dbReference type="Pfam" id="PF00168">
    <property type="entry name" value="C2"/>
    <property type="match status" value="1"/>
</dbReference>
<evidence type="ECO:0000256" key="5">
    <source>
        <dbReference type="ARBA" id="ARBA00022963"/>
    </source>
</evidence>
<evidence type="ECO:0000259" key="11">
    <source>
        <dbReference type="PROSITE" id="PS50004"/>
    </source>
</evidence>
<evidence type="ECO:0000256" key="4">
    <source>
        <dbReference type="ARBA" id="ARBA00022837"/>
    </source>
</evidence>
<dbReference type="Pfam" id="PF13499">
    <property type="entry name" value="EF-hand_7"/>
    <property type="match status" value="1"/>
</dbReference>
<dbReference type="GO" id="GO:0005509">
    <property type="term" value="F:calcium ion binding"/>
    <property type="evidence" value="ECO:0007669"/>
    <property type="project" value="InterPro"/>
</dbReference>
<dbReference type="InterPro" id="IPR002048">
    <property type="entry name" value="EF_hand_dom"/>
</dbReference>
<dbReference type="PANTHER" id="PTHR10336">
    <property type="entry name" value="PHOSPHOINOSITIDE-SPECIFIC PHOSPHOLIPASE C FAMILY PROTEIN"/>
    <property type="match status" value="1"/>
</dbReference>
<organism evidence="14 15">
    <name type="scientific">Powellomyces hirtus</name>
    <dbReference type="NCBI Taxonomy" id="109895"/>
    <lineage>
        <taxon>Eukaryota</taxon>
        <taxon>Fungi</taxon>
        <taxon>Fungi incertae sedis</taxon>
        <taxon>Chytridiomycota</taxon>
        <taxon>Chytridiomycota incertae sedis</taxon>
        <taxon>Chytridiomycetes</taxon>
        <taxon>Spizellomycetales</taxon>
        <taxon>Powellomycetaceae</taxon>
        <taxon>Powellomyces</taxon>
    </lineage>
</organism>
<evidence type="ECO:0000313" key="15">
    <source>
        <dbReference type="Proteomes" id="UP000318582"/>
    </source>
</evidence>
<dbReference type="InterPro" id="IPR001711">
    <property type="entry name" value="PLipase_C_Pinositol-sp_Y"/>
</dbReference>
<keyword evidence="7" id="KW-0807">Transducer</keyword>
<dbReference type="InterPro" id="IPR000909">
    <property type="entry name" value="PLipase_C_PInositol-sp_X_dom"/>
</dbReference>
<feature type="compositionally biased region" description="Acidic residues" evidence="10">
    <location>
        <begin position="540"/>
        <end position="552"/>
    </location>
</feature>
<dbReference type="InterPro" id="IPR018247">
    <property type="entry name" value="EF_Hand_1_Ca_BS"/>
</dbReference>
<evidence type="ECO:0000256" key="9">
    <source>
        <dbReference type="RuleBase" id="RU361133"/>
    </source>
</evidence>
<protein>
    <recommendedName>
        <fullName evidence="2 9">Phosphoinositide phospholipase C</fullName>
        <ecNumber evidence="2 9">3.1.4.11</ecNumber>
    </recommendedName>
</protein>
<dbReference type="SUPFAM" id="SSF47473">
    <property type="entry name" value="EF-hand"/>
    <property type="match status" value="1"/>
</dbReference>
<evidence type="ECO:0000256" key="10">
    <source>
        <dbReference type="SAM" id="MobiDB-lite"/>
    </source>
</evidence>
<comment type="catalytic activity">
    <reaction evidence="8">
        <text>a 1,2-diacyl-sn-glycero-3-phospho-(1D-myo-inositol-4,5-bisphosphate) + H2O = 1D-myo-inositol 1,4,5-trisphosphate + a 1,2-diacyl-sn-glycerol + H(+)</text>
        <dbReference type="Rhea" id="RHEA:33179"/>
        <dbReference type="ChEBI" id="CHEBI:15377"/>
        <dbReference type="ChEBI" id="CHEBI:15378"/>
        <dbReference type="ChEBI" id="CHEBI:17815"/>
        <dbReference type="ChEBI" id="CHEBI:58456"/>
        <dbReference type="ChEBI" id="CHEBI:203600"/>
        <dbReference type="EC" id="3.1.4.11"/>
    </reaction>
    <physiologicalReaction direction="left-to-right" evidence="8">
        <dbReference type="Rhea" id="RHEA:33180"/>
    </physiologicalReaction>
</comment>
<evidence type="ECO:0000256" key="8">
    <source>
        <dbReference type="ARBA" id="ARBA00023674"/>
    </source>
</evidence>
<feature type="domain" description="PI-PLC Y-box" evidence="12">
    <location>
        <begin position="620"/>
        <end position="736"/>
    </location>
</feature>
<dbReference type="CDD" id="cd00275">
    <property type="entry name" value="C2_PLC_like"/>
    <property type="match status" value="1"/>
</dbReference>
<keyword evidence="15" id="KW-1185">Reference proteome</keyword>
<sequence length="1023" mass="112856">MIPIYAFPNAGVQRKFDNPSVQVAMSGEPAEITDLTASPPAQAAPLSAEPSPSSNTTPLEPPPAPITIPNAAATPISPRPTSLTFTESTLCSGVAPPPILPLDPQHLERVLTAGTRMIKYPSKSKSKPAERLIRVDLSSMQIFWESKKKKSNHRSVDLHSIKEIRLGQNTKGFEIHGKRPDQADRSFSVIYVTAGEYKMLNLVAPSREDAALWISGLHMLIAQADMSGGDPAKLSASMGTWLRKQWNEADESKDGKLDLDEVTDLFKKLNIRLSKSEIKSTFKMADIDKHGHLSFTAFERLYRVLRFRPEVSELFSVLSKTKQPVITIDEFKEFVLVTQKNDWTEERCLDVYNKYASEGGKMNVDHFSAFLLSATNSIFKKAHTQVFQDMTLPLTDYFINTSHNTYLLKDQLTGESSVEGYIRALQRGCRCVELDCYDGPNGSPVIYHGGTLVGKLLFKDVIEAIVRYAFVATPYPLTLSLESHCGPEQQAVMASVLTNVLGDYVIRKSLTEGETALPSPEALKNKIIIKGKIFPPGGEGDTDNEAEDEDDQSPLQQTASLTDVGTAPMVARPAARRGISYEEGDQITRRRNSDEDQLPSLNRKKSSPKMSRKYVVAKPLQELLVYCKGVHFSTFAYAAEKFPFDYMCSLSEKKSLALMQRQRREYMQYTSRWLTRIYPAGIRVTSSNYDPIPHWAVGAQMVAMNVQTWDRGMQLNNALFMLNGRCGYVLKPPSLRAKVGEVVEKTRPVVLKIKIISGQQLPKPKDSTGSTVIDPYIEVEIAGSEADNAKSRTRTISNNGFNPMWKEEFKFVISDPQLALLRFTIFDMDVALTSDLIGGWSVPVMSLEQGYRHVPVYNWKGDLIRFSSLFIHVDVEEVGGALGGEQSPSASTTVLSQPLQQQQVQQMSPTTPSTPPPLATPTTNIITPTTATTTTTTTTADPVVPVPQQSPPAPGAFTAVRDGFVVPVRTDSREEMGNVEVTLVPPGVATTSTTAAPTPPATTATTVLQQQPIPQTALPYVFR</sequence>
<dbReference type="Gene3D" id="3.20.20.190">
    <property type="entry name" value="Phosphatidylinositol (PI) phosphodiesterase"/>
    <property type="match status" value="1"/>
</dbReference>
<evidence type="ECO:0000259" key="13">
    <source>
        <dbReference type="PROSITE" id="PS50222"/>
    </source>
</evidence>
<feature type="domain" description="EF-hand" evidence="13">
    <location>
        <begin position="237"/>
        <end position="272"/>
    </location>
</feature>
<proteinExistence type="predicted"/>
<dbReference type="EC" id="3.1.4.11" evidence="2 9"/>
<dbReference type="PROSITE" id="PS00018">
    <property type="entry name" value="EF_HAND_1"/>
    <property type="match status" value="1"/>
</dbReference>
<dbReference type="AlphaFoldDB" id="A0A507EE94"/>
<dbReference type="SMART" id="SM00054">
    <property type="entry name" value="EFh"/>
    <property type="match status" value="3"/>
</dbReference>
<dbReference type="PROSITE" id="PS50222">
    <property type="entry name" value="EF_HAND_2"/>
    <property type="match status" value="2"/>
</dbReference>
<dbReference type="Pfam" id="PF16457">
    <property type="entry name" value="PH_12"/>
    <property type="match status" value="1"/>
</dbReference>
<feature type="compositionally biased region" description="Low complexity" evidence="10">
    <location>
        <begin position="892"/>
        <end position="911"/>
    </location>
</feature>
<evidence type="ECO:0000256" key="1">
    <source>
        <dbReference type="ARBA" id="ARBA00001913"/>
    </source>
</evidence>
<feature type="region of interest" description="Disordered" evidence="10">
    <location>
        <begin position="37"/>
        <end position="84"/>
    </location>
</feature>
<dbReference type="InterPro" id="IPR011992">
    <property type="entry name" value="EF-hand-dom_pair"/>
</dbReference>
<reference evidence="14 15" key="1">
    <citation type="journal article" date="2019" name="Sci. Rep.">
        <title>Comparative genomics of chytrid fungi reveal insights into the obligate biotrophic and pathogenic lifestyle of Synchytrium endobioticum.</title>
        <authorList>
            <person name="van de Vossenberg B.T.L.H."/>
            <person name="Warris S."/>
            <person name="Nguyen H.D.T."/>
            <person name="van Gent-Pelzer M.P.E."/>
            <person name="Joly D.L."/>
            <person name="van de Geest H.C."/>
            <person name="Bonants P.J.M."/>
            <person name="Smith D.S."/>
            <person name="Levesque C.A."/>
            <person name="van der Lee T.A.J."/>
        </authorList>
    </citation>
    <scope>NUCLEOTIDE SEQUENCE [LARGE SCALE GENOMIC DNA]</scope>
    <source>
        <strain evidence="14 15">CBS 809.83</strain>
    </source>
</reference>
<evidence type="ECO:0000259" key="12">
    <source>
        <dbReference type="PROSITE" id="PS50008"/>
    </source>
</evidence>
<dbReference type="SUPFAM" id="SSF51695">
    <property type="entry name" value="PLC-like phosphodiesterases"/>
    <property type="match status" value="1"/>
</dbReference>
<dbReference type="InterPro" id="IPR011993">
    <property type="entry name" value="PH-like_dom_sf"/>
</dbReference>
<dbReference type="PROSITE" id="PS50007">
    <property type="entry name" value="PIPLC_X_DOMAIN"/>
    <property type="match status" value="1"/>
</dbReference>
<keyword evidence="4" id="KW-0106">Calcium</keyword>
<feature type="compositionally biased region" description="Low complexity" evidence="10">
    <location>
        <begin position="37"/>
        <end position="58"/>
    </location>
</feature>
<dbReference type="Proteomes" id="UP000318582">
    <property type="component" value="Unassembled WGS sequence"/>
</dbReference>
<evidence type="ECO:0000256" key="7">
    <source>
        <dbReference type="ARBA" id="ARBA00023224"/>
    </source>
</evidence>
<dbReference type="CDD" id="cd01248">
    <property type="entry name" value="PH_PLC_ELMO1"/>
    <property type="match status" value="1"/>
</dbReference>
<gene>
    <name evidence="14" type="primary">PLC1</name>
    <name evidence="14" type="ORF">PhCBS80983_g00651</name>
</gene>
<dbReference type="STRING" id="109895.A0A507EE94"/>